<reference evidence="1 2" key="1">
    <citation type="submission" date="2019-02" db="EMBL/GenBank/DDBJ databases">
        <title>Genome of a new Bacteroidetes strain.</title>
        <authorList>
            <person name="Pitt A."/>
        </authorList>
    </citation>
    <scope>NUCLEOTIDE SEQUENCE [LARGE SCALE GENOMIC DNA]</scope>
    <source>
        <strain evidence="1 2">103A-SOEBACH</strain>
    </source>
</reference>
<keyword evidence="2" id="KW-1185">Reference proteome</keyword>
<organism evidence="1 2">
    <name type="scientific">Aquirufa antheringensis</name>
    <dbReference type="NCBI Taxonomy" id="2516559"/>
    <lineage>
        <taxon>Bacteria</taxon>
        <taxon>Pseudomonadati</taxon>
        <taxon>Bacteroidota</taxon>
        <taxon>Cytophagia</taxon>
        <taxon>Cytophagales</taxon>
        <taxon>Flectobacillaceae</taxon>
        <taxon>Aquirufa</taxon>
    </lineage>
</organism>
<evidence type="ECO:0000313" key="2">
    <source>
        <dbReference type="Proteomes" id="UP000293583"/>
    </source>
</evidence>
<dbReference type="Gene3D" id="3.50.50.60">
    <property type="entry name" value="FAD/NAD(P)-binding domain"/>
    <property type="match status" value="1"/>
</dbReference>
<comment type="caution">
    <text evidence="1">The sequence shown here is derived from an EMBL/GenBank/DDBJ whole genome shotgun (WGS) entry which is preliminary data.</text>
</comment>
<evidence type="ECO:0000313" key="1">
    <source>
        <dbReference type="EMBL" id="TBH74533.1"/>
    </source>
</evidence>
<name>A0A4Q9BG29_9BACT</name>
<dbReference type="Proteomes" id="UP000293583">
    <property type="component" value="Unassembled WGS sequence"/>
</dbReference>
<dbReference type="Pfam" id="PF05834">
    <property type="entry name" value="Lycopene_cycl"/>
    <property type="match status" value="1"/>
</dbReference>
<dbReference type="SUPFAM" id="SSF51905">
    <property type="entry name" value="FAD/NAD(P)-binding domain"/>
    <property type="match status" value="1"/>
</dbReference>
<dbReference type="AlphaFoldDB" id="A0A4Q9BG29"/>
<sequence length="367" mass="41922">MPTLVYDIAIIGAGASGLQLLYELTQANPEQKILLLDSGDRSAKSWCFWENKDASCFPFLIEKSWDSMLYKTSKGESITSDINPQAYHYISSTKFFTYFFEEFIPANTNITHLNTWVSDLQELPTGVKISCKNGQIYQAKKVADSRPVKSTEPNLIFQHFSGKFIEFEEPILDDTCMTLMDFSLPASTNEMAVFHYILPFSKTKALIETTVFTRAAYDQEAYEKIWQKYMALTYTNQKYTVLSNETGTIPMGVKTQKKEGPIFTIGAAGGNIKASTGYAFTRMHADAIDRAQNRSSTPPARFHFYDKMLLKIMQNEMIKIPEVMDRLFTRVPKKEILNFLDDKTSLIDEIKLLSQLDIPLFIKHLLR</sequence>
<dbReference type="RefSeq" id="WP_130922982.1">
    <property type="nucleotide sequence ID" value="NZ_JAANOL010000002.1"/>
</dbReference>
<dbReference type="EMBL" id="SEWY01000002">
    <property type="protein sequence ID" value="TBH74533.1"/>
    <property type="molecule type" value="Genomic_DNA"/>
</dbReference>
<protein>
    <recommendedName>
        <fullName evidence="3">Lycopene cyclase</fullName>
    </recommendedName>
</protein>
<proteinExistence type="predicted"/>
<accession>A0A4Q9BG29</accession>
<gene>
    <name evidence="1" type="ORF">EWU20_05155</name>
</gene>
<evidence type="ECO:0008006" key="3">
    <source>
        <dbReference type="Google" id="ProtNLM"/>
    </source>
</evidence>
<dbReference type="InterPro" id="IPR036188">
    <property type="entry name" value="FAD/NAD-bd_sf"/>
</dbReference>
<dbReference type="OrthoDB" id="24355at2"/>